<dbReference type="OrthoDB" id="10038899at2759"/>
<keyword evidence="3" id="KW-1185">Reference proteome</keyword>
<gene>
    <name evidence="2" type="ORF">PACLA_8A074733</name>
</gene>
<accession>A0A6S7GMP0</accession>
<protein>
    <submittedName>
        <fullName evidence="2">Uncharacterized protein</fullName>
    </submittedName>
</protein>
<dbReference type="EMBL" id="CACRXK020001790">
    <property type="protein sequence ID" value="CAB3991112.1"/>
    <property type="molecule type" value="Genomic_DNA"/>
</dbReference>
<evidence type="ECO:0000313" key="3">
    <source>
        <dbReference type="Proteomes" id="UP001152795"/>
    </source>
</evidence>
<organism evidence="2 3">
    <name type="scientific">Paramuricea clavata</name>
    <name type="common">Red gorgonian</name>
    <name type="synonym">Violescent sea-whip</name>
    <dbReference type="NCBI Taxonomy" id="317549"/>
    <lineage>
        <taxon>Eukaryota</taxon>
        <taxon>Metazoa</taxon>
        <taxon>Cnidaria</taxon>
        <taxon>Anthozoa</taxon>
        <taxon>Octocorallia</taxon>
        <taxon>Malacalcyonacea</taxon>
        <taxon>Plexauridae</taxon>
        <taxon>Paramuricea</taxon>
    </lineage>
</organism>
<proteinExistence type="predicted"/>
<comment type="caution">
    <text evidence="2">The sequence shown here is derived from an EMBL/GenBank/DDBJ whole genome shotgun (WGS) entry which is preliminary data.</text>
</comment>
<sequence length="279" mass="32012">MPTLAPGQYLTGSVINRVFSNNKPVYIRPCRQILKQLVNKEKRQRYNFPDNVFDDNDYDWMPSTINENENSFDALQDMTQLSQHEPSSQIMQNNQSQMDMEEPLLLQVENTQTQLVREIAINCNNVLKDMIIAFKDEIILSCCLEIVFIDERGNIEDGRGAGVKREALSIFWREFYNSLATGASEKVPAIRHDYQQSEWKSIACVLVAEFIKFGYFPVTLSSAFIASCLFPEELLVESFHQYISKDESETLKKSVTDECPDPSTDEDVTDVLSMTQCQK</sequence>
<dbReference type="Proteomes" id="UP001152795">
    <property type="component" value="Unassembled WGS sequence"/>
</dbReference>
<evidence type="ECO:0000313" key="2">
    <source>
        <dbReference type="EMBL" id="CAB3991112.1"/>
    </source>
</evidence>
<name>A0A6S7GMP0_PARCT</name>
<dbReference type="AlphaFoldDB" id="A0A6S7GMP0"/>
<evidence type="ECO:0000256" key="1">
    <source>
        <dbReference type="SAM" id="MobiDB-lite"/>
    </source>
</evidence>
<reference evidence="2" key="1">
    <citation type="submission" date="2020-04" db="EMBL/GenBank/DDBJ databases">
        <authorList>
            <person name="Alioto T."/>
            <person name="Alioto T."/>
            <person name="Gomez Garrido J."/>
        </authorList>
    </citation>
    <scope>NUCLEOTIDE SEQUENCE</scope>
    <source>
        <strain evidence="2">A484AB</strain>
    </source>
</reference>
<feature type="compositionally biased region" description="Acidic residues" evidence="1">
    <location>
        <begin position="258"/>
        <end position="269"/>
    </location>
</feature>
<feature type="region of interest" description="Disordered" evidence="1">
    <location>
        <begin position="253"/>
        <end position="279"/>
    </location>
</feature>